<proteinExistence type="predicted"/>
<protein>
    <submittedName>
        <fullName evidence="1">Uncharacterized protein</fullName>
    </submittedName>
</protein>
<dbReference type="AlphaFoldDB" id="A0A8X8H5F1"/>
<keyword evidence="2" id="KW-1185">Reference proteome</keyword>
<reference evidence="1" key="1">
    <citation type="submission" date="2020-05" db="EMBL/GenBank/DDBJ databases">
        <title>Fertoebacter nigrum gen. nov., sp. nov., a new member of the family Rhodobacteraceae.</title>
        <authorList>
            <person name="Szuroczki S."/>
            <person name="Abbaszade G."/>
            <person name="Buni D."/>
            <person name="Schumann P."/>
            <person name="Toth E."/>
        </authorList>
    </citation>
    <scope>NUCLEOTIDE SEQUENCE</scope>
    <source>
        <strain evidence="1">RG-N-1a</strain>
    </source>
</reference>
<comment type="caution">
    <text evidence="1">The sequence shown here is derived from an EMBL/GenBank/DDBJ whole genome shotgun (WGS) entry which is preliminary data.</text>
</comment>
<dbReference type="RefSeq" id="WP_152828796.1">
    <property type="nucleotide sequence ID" value="NZ_WHUT02000025.1"/>
</dbReference>
<evidence type="ECO:0000313" key="1">
    <source>
        <dbReference type="EMBL" id="NUB46817.1"/>
    </source>
</evidence>
<organism evidence="1 2">
    <name type="scientific">Fertoeibacter niger</name>
    <dbReference type="NCBI Taxonomy" id="2656921"/>
    <lineage>
        <taxon>Bacteria</taxon>
        <taxon>Pseudomonadati</taxon>
        <taxon>Pseudomonadota</taxon>
        <taxon>Alphaproteobacteria</taxon>
        <taxon>Rhodobacterales</taxon>
        <taxon>Paracoccaceae</taxon>
        <taxon>Fertoeibacter</taxon>
    </lineage>
</organism>
<name>A0A8X8H5F1_9RHOB</name>
<dbReference type="Proteomes" id="UP000484076">
    <property type="component" value="Unassembled WGS sequence"/>
</dbReference>
<gene>
    <name evidence="1" type="ORF">GEU84_020750</name>
</gene>
<dbReference type="EMBL" id="WHUT02000025">
    <property type="protein sequence ID" value="NUB46817.1"/>
    <property type="molecule type" value="Genomic_DNA"/>
</dbReference>
<sequence>MHITLTPMRRDDRLTLERAGDTLTINGVAYDLSAIPEGATLPRAAVACDWLASDITRTGGVLHLALILPHGPDAAQATLFPAPLLLEADGPVALPGPEEVPDVD</sequence>
<accession>A0A8X8H5F1</accession>
<evidence type="ECO:0000313" key="2">
    <source>
        <dbReference type="Proteomes" id="UP000484076"/>
    </source>
</evidence>